<comment type="subcellular location">
    <subcellularLocation>
        <location evidence="1">Membrane</location>
        <topology evidence="1">Multi-pass membrane protein</topology>
    </subcellularLocation>
</comment>
<dbReference type="Proteomes" id="UP001521931">
    <property type="component" value="Unassembled WGS sequence"/>
</dbReference>
<accession>A0ABS9PXD1</accession>
<feature type="transmembrane region" description="Helical" evidence="6">
    <location>
        <begin position="160"/>
        <end position="181"/>
    </location>
</feature>
<feature type="transmembrane region" description="Helical" evidence="6">
    <location>
        <begin position="114"/>
        <end position="131"/>
    </location>
</feature>
<evidence type="ECO:0000313" key="8">
    <source>
        <dbReference type="EMBL" id="MCG7320290.1"/>
    </source>
</evidence>
<evidence type="ECO:0000256" key="3">
    <source>
        <dbReference type="ARBA" id="ARBA00022989"/>
    </source>
</evidence>
<evidence type="ECO:0000256" key="4">
    <source>
        <dbReference type="ARBA" id="ARBA00023136"/>
    </source>
</evidence>
<proteinExistence type="predicted"/>
<evidence type="ECO:0000313" key="9">
    <source>
        <dbReference type="Proteomes" id="UP001521931"/>
    </source>
</evidence>
<feature type="transmembrane region" description="Helical" evidence="6">
    <location>
        <begin position="90"/>
        <end position="109"/>
    </location>
</feature>
<dbReference type="Pfam" id="PF13515">
    <property type="entry name" value="FUSC_2"/>
    <property type="match status" value="1"/>
</dbReference>
<name>A0ABS9PXD1_9MICO</name>
<sequence length="377" mass="39426">MSSTRPPLDDPDQPSRPTRRERVRTVVRPALQVDRGAAQPAVAVPYALGFGAVLLAGVLMSEPLLGMVAASGAINAGGLGVDPQIARPRLTMLVTTAVLSSSLFVACLVSDHPLFAVLTLAAIGAVVGLLSPREGPGQVGVQAVVGFLAMGQQATPLRTALTYAGLVAVGGLVQVMIGTLVGPRSRRRRSRVAVVLRRELPGPERAEPAPLPEVRRAVFDDLRHPGPESRWHALRLGLGLGVAEALSQLLLPLRGYWVPLTVVNVLQPRLTDTIARGLDRLLGTAVGVAAGGGAVVLARPEGMTLLALGTLLAWAMFALQSVNYFFYTTALTAWVVVFLEVMGIGAQGSVPQRLLATAAGGILSLVLVVLVRGRGPR</sequence>
<keyword evidence="9" id="KW-1185">Reference proteome</keyword>
<feature type="transmembrane region" description="Helical" evidence="6">
    <location>
        <begin position="352"/>
        <end position="371"/>
    </location>
</feature>
<comment type="caution">
    <text evidence="8">The sequence shown here is derived from an EMBL/GenBank/DDBJ whole genome shotgun (WGS) entry which is preliminary data.</text>
</comment>
<keyword evidence="2 6" id="KW-0812">Transmembrane</keyword>
<feature type="transmembrane region" description="Helical" evidence="6">
    <location>
        <begin position="324"/>
        <end position="346"/>
    </location>
</feature>
<feature type="region of interest" description="Disordered" evidence="5">
    <location>
        <begin position="1"/>
        <end position="22"/>
    </location>
</feature>
<keyword evidence="4 6" id="KW-0472">Membrane</keyword>
<dbReference type="RefSeq" id="WP_239261229.1">
    <property type="nucleotide sequence ID" value="NZ_JAKRCV010000001.1"/>
</dbReference>
<keyword evidence="3 6" id="KW-1133">Transmembrane helix</keyword>
<dbReference type="InterPro" id="IPR049453">
    <property type="entry name" value="Memb_transporter_dom"/>
</dbReference>
<evidence type="ECO:0000256" key="1">
    <source>
        <dbReference type="ARBA" id="ARBA00004141"/>
    </source>
</evidence>
<organism evidence="8 9">
    <name type="scientific">Arsenicicoccus bolidensis</name>
    <dbReference type="NCBI Taxonomy" id="229480"/>
    <lineage>
        <taxon>Bacteria</taxon>
        <taxon>Bacillati</taxon>
        <taxon>Actinomycetota</taxon>
        <taxon>Actinomycetes</taxon>
        <taxon>Micrococcales</taxon>
        <taxon>Intrasporangiaceae</taxon>
        <taxon>Arsenicicoccus</taxon>
    </lineage>
</organism>
<evidence type="ECO:0000259" key="7">
    <source>
        <dbReference type="Pfam" id="PF13515"/>
    </source>
</evidence>
<evidence type="ECO:0000256" key="6">
    <source>
        <dbReference type="SAM" id="Phobius"/>
    </source>
</evidence>
<feature type="transmembrane region" description="Helical" evidence="6">
    <location>
        <begin position="41"/>
        <end position="60"/>
    </location>
</feature>
<reference evidence="8 9" key="1">
    <citation type="submission" date="2022-02" db="EMBL/GenBank/DDBJ databases">
        <title>Uncovering new skin microbiome diversity through culturing and metagenomics.</title>
        <authorList>
            <person name="Conlan S."/>
            <person name="Deming C."/>
            <person name="Nisc Comparative Sequencing Program N."/>
            <person name="Segre J.A."/>
        </authorList>
    </citation>
    <scope>NUCLEOTIDE SEQUENCE [LARGE SCALE GENOMIC DNA]</scope>
    <source>
        <strain evidence="8 9">ACRQZ</strain>
    </source>
</reference>
<protein>
    <submittedName>
        <fullName evidence="8">FUSC family protein</fullName>
    </submittedName>
</protein>
<evidence type="ECO:0000256" key="5">
    <source>
        <dbReference type="SAM" id="MobiDB-lite"/>
    </source>
</evidence>
<gene>
    <name evidence="8" type="ORF">MHL29_00020</name>
</gene>
<dbReference type="EMBL" id="JAKRCV010000001">
    <property type="protein sequence ID" value="MCG7320290.1"/>
    <property type="molecule type" value="Genomic_DNA"/>
</dbReference>
<feature type="domain" description="Integral membrane bound transporter" evidence="7">
    <location>
        <begin position="245"/>
        <end position="366"/>
    </location>
</feature>
<evidence type="ECO:0000256" key="2">
    <source>
        <dbReference type="ARBA" id="ARBA00022692"/>
    </source>
</evidence>